<dbReference type="EMBL" id="FMUS01000053">
    <property type="protein sequence ID" value="SCZ10817.1"/>
    <property type="molecule type" value="Genomic_DNA"/>
</dbReference>
<dbReference type="Pfam" id="PF05729">
    <property type="entry name" value="NACHT"/>
    <property type="match status" value="1"/>
</dbReference>
<protein>
    <submittedName>
        <fullName evidence="2">NACHT domain-containing protein</fullName>
    </submittedName>
</protein>
<dbReference type="Gene3D" id="3.40.50.300">
    <property type="entry name" value="P-loop containing nucleotide triphosphate hydrolases"/>
    <property type="match status" value="1"/>
</dbReference>
<evidence type="ECO:0000313" key="3">
    <source>
        <dbReference type="Proteomes" id="UP000198636"/>
    </source>
</evidence>
<dbReference type="PANTHER" id="PTHR46844:SF1">
    <property type="entry name" value="SLR5058 PROTEIN"/>
    <property type="match status" value="1"/>
</dbReference>
<accession>A0A1G5LD24</accession>
<proteinExistence type="predicted"/>
<dbReference type="RefSeq" id="WP_091547666.1">
    <property type="nucleotide sequence ID" value="NZ_FMUS01000053.1"/>
</dbReference>
<reference evidence="2 3" key="1">
    <citation type="submission" date="2016-10" db="EMBL/GenBank/DDBJ databases">
        <authorList>
            <person name="de Groot N.N."/>
        </authorList>
    </citation>
    <scope>NUCLEOTIDE SEQUENCE [LARGE SCALE GENOMIC DNA]</scope>
    <source>
        <strain evidence="2 3">DSM 18978</strain>
    </source>
</reference>
<evidence type="ECO:0000313" key="2">
    <source>
        <dbReference type="EMBL" id="SCZ10817.1"/>
    </source>
</evidence>
<dbReference type="Proteomes" id="UP000198636">
    <property type="component" value="Unassembled WGS sequence"/>
</dbReference>
<dbReference type="InterPro" id="IPR027417">
    <property type="entry name" value="P-loop_NTPase"/>
</dbReference>
<gene>
    <name evidence="2" type="ORF">SAMN03080606_04316</name>
</gene>
<feature type="domain" description="NACHT" evidence="1">
    <location>
        <begin position="105"/>
        <end position="247"/>
    </location>
</feature>
<dbReference type="PANTHER" id="PTHR46844">
    <property type="entry name" value="SLR5058 PROTEIN"/>
    <property type="match status" value="1"/>
</dbReference>
<dbReference type="OrthoDB" id="2081291at2"/>
<dbReference type="InterPro" id="IPR007111">
    <property type="entry name" value="NACHT_NTPase"/>
</dbReference>
<evidence type="ECO:0000259" key="1">
    <source>
        <dbReference type="Pfam" id="PF05729"/>
    </source>
</evidence>
<sequence>MNDKAKELNINEIIISLVERHSEKICDSISKFLKDNRNKLLIDFNLAFKKYLSNAYEKYSKIKTLLYRTEPKYLYDFFECNTLMYGNEIINSEDVNNVLNISKFIIIQGTGGIGKTTLMKHFFIDELKKDDLIPVFIELKDLNKKDRNLYNCIYNSLCLLGFDLELEYLEYALKSGCFLILLDGYDEIDSNLNAVSLAEIRDFCDKYNENYYIISSRPNDTFISLQRFTVIESLDFSKEQAISLVEKLDYDKPIKERFLEELKSNLYDNHKSFASNPLLLNIMLLTFDNYAEIPEKLHIFYSNAFETLYSKHDATKGGYKREMLSKLSYDNFKRIFAKFCFTTYIKNCYEFTIDELIDYMNDVLKTTEVECNIQFYINDLIHAICALYLDGNKYKFTHRSFQEYFTAVYLKELSDVQQSKVSVYLIENRGFGYKHDKVFDMFYDMAKDRFERNIIIPLLKELENKMDRNDERYLEYFRSLVEGISIKQGDNGEVQLWKVSSLKNPKADFIFYITKKYPIAKHIYSNEDYVKRLLMQLKEEEMEELSFDCKDIINDIELYEYVNKSWIGESVLLATNLLKELTIKQNKIINDLNELLK</sequence>
<keyword evidence="3" id="KW-1185">Reference proteome</keyword>
<organism evidence="2 3">
    <name type="scientific">Alkaliphilus peptidifermentans DSM 18978</name>
    <dbReference type="NCBI Taxonomy" id="1120976"/>
    <lineage>
        <taxon>Bacteria</taxon>
        <taxon>Bacillati</taxon>
        <taxon>Bacillota</taxon>
        <taxon>Clostridia</taxon>
        <taxon>Peptostreptococcales</taxon>
        <taxon>Natronincolaceae</taxon>
        <taxon>Alkaliphilus</taxon>
    </lineage>
</organism>
<name>A0A1G5LD24_9FIRM</name>
<dbReference type="SUPFAM" id="SSF52540">
    <property type="entry name" value="P-loop containing nucleoside triphosphate hydrolases"/>
    <property type="match status" value="1"/>
</dbReference>
<dbReference type="AlphaFoldDB" id="A0A1G5LD24"/>
<dbReference type="STRING" id="1120976.SAMN03080606_04316"/>